<dbReference type="EMBL" id="BORW01000003">
    <property type="protein sequence ID" value="GIO66190.1"/>
    <property type="molecule type" value="Genomic_DNA"/>
</dbReference>
<comment type="caution">
    <text evidence="1">The sequence shown here is derived from an EMBL/GenBank/DDBJ whole genome shotgun (WGS) entry which is preliminary data.</text>
</comment>
<evidence type="ECO:0008006" key="3">
    <source>
        <dbReference type="Google" id="ProtNLM"/>
    </source>
</evidence>
<gene>
    <name evidence="1" type="ORF">J21TS3_10110</name>
</gene>
<name>A0ABQ4LSH6_9BACL</name>
<evidence type="ECO:0000313" key="1">
    <source>
        <dbReference type="EMBL" id="GIO66190.1"/>
    </source>
</evidence>
<proteinExistence type="predicted"/>
<evidence type="ECO:0000313" key="2">
    <source>
        <dbReference type="Proteomes" id="UP000680638"/>
    </source>
</evidence>
<accession>A0ABQ4LSH6</accession>
<reference evidence="1 2" key="1">
    <citation type="submission" date="2021-03" db="EMBL/GenBank/DDBJ databases">
        <title>Antimicrobial resistance genes in bacteria isolated from Japanese honey, and their potential for conferring macrolide and lincosamide resistance in the American foulbrood pathogen Paenibacillus larvae.</title>
        <authorList>
            <person name="Okamoto M."/>
            <person name="Kumagai M."/>
            <person name="Kanamori H."/>
            <person name="Takamatsu D."/>
        </authorList>
    </citation>
    <scope>NUCLEOTIDE SEQUENCE [LARGE SCALE GENOMIC DNA]</scope>
    <source>
        <strain evidence="1 2">J21TS3</strain>
    </source>
</reference>
<protein>
    <recommendedName>
        <fullName evidence="3">PilZ domain-containing protein</fullName>
    </recommendedName>
</protein>
<dbReference type="Proteomes" id="UP000680638">
    <property type="component" value="Unassembled WGS sequence"/>
</dbReference>
<dbReference type="RefSeq" id="WP_212948092.1">
    <property type="nucleotide sequence ID" value="NZ_BORW01000003.1"/>
</dbReference>
<organism evidence="1 2">
    <name type="scientific">Paenibacillus cookii</name>
    <dbReference type="NCBI Taxonomy" id="157839"/>
    <lineage>
        <taxon>Bacteria</taxon>
        <taxon>Bacillati</taxon>
        <taxon>Bacillota</taxon>
        <taxon>Bacilli</taxon>
        <taxon>Bacillales</taxon>
        <taxon>Paenibacillaceae</taxon>
        <taxon>Paenibacillus</taxon>
    </lineage>
</organism>
<sequence>MTAKYNTRVGAAAGTFMPFTVGPDEMVLTGVTLEGIAEGDRVILDIDVSWLKPMCDLGELELMIRRDAPDGPIIYWTMETCYAQARTREECVLAGDGAMRHFFLTARSIEHKAQLAAYYLEGTVDTP</sequence>
<keyword evidence="2" id="KW-1185">Reference proteome</keyword>